<reference evidence="15 16" key="1">
    <citation type="journal article" date="2016" name="Nat. Commun.">
        <title>Thousands of microbial genomes shed light on interconnected biogeochemical processes in an aquifer system.</title>
        <authorList>
            <person name="Anantharaman K."/>
            <person name="Brown C.T."/>
            <person name="Hug L.A."/>
            <person name="Sharon I."/>
            <person name="Castelle C.J."/>
            <person name="Probst A.J."/>
            <person name="Thomas B.C."/>
            <person name="Singh A."/>
            <person name="Wilkins M.J."/>
            <person name="Karaoz U."/>
            <person name="Brodie E.L."/>
            <person name="Williams K.H."/>
            <person name="Hubbard S.S."/>
            <person name="Banfield J.F."/>
        </authorList>
    </citation>
    <scope>NUCLEOTIDE SEQUENCE [LARGE SCALE GENOMIC DNA]</scope>
</reference>
<dbReference type="GO" id="GO:0004523">
    <property type="term" value="F:RNA-DNA hybrid ribonuclease activity"/>
    <property type="evidence" value="ECO:0007669"/>
    <property type="project" value="UniProtKB-UniRule"/>
</dbReference>
<name>A0A1F7WI93_9BACT</name>
<dbReference type="GO" id="GO:0043137">
    <property type="term" value="P:DNA replication, removal of RNA primer"/>
    <property type="evidence" value="ECO:0007669"/>
    <property type="project" value="TreeGrafter"/>
</dbReference>
<dbReference type="GO" id="GO:0006298">
    <property type="term" value="P:mismatch repair"/>
    <property type="evidence" value="ECO:0007669"/>
    <property type="project" value="TreeGrafter"/>
</dbReference>
<dbReference type="InterPro" id="IPR001352">
    <property type="entry name" value="RNase_HII/HIII"/>
</dbReference>
<keyword evidence="10 12" id="KW-0378">Hydrolase</keyword>
<evidence type="ECO:0000256" key="11">
    <source>
        <dbReference type="ARBA" id="ARBA00023211"/>
    </source>
</evidence>
<dbReference type="PANTHER" id="PTHR10954">
    <property type="entry name" value="RIBONUCLEASE H2 SUBUNIT A"/>
    <property type="match status" value="1"/>
</dbReference>
<accession>A0A1F7WI93</accession>
<feature type="binding site" evidence="12">
    <location>
        <position position="23"/>
    </location>
    <ligand>
        <name>a divalent metal cation</name>
        <dbReference type="ChEBI" id="CHEBI:60240"/>
    </ligand>
</feature>
<dbReference type="SUPFAM" id="SSF53098">
    <property type="entry name" value="Ribonuclease H-like"/>
    <property type="match status" value="1"/>
</dbReference>
<dbReference type="EC" id="3.1.26.4" evidence="13"/>
<evidence type="ECO:0000259" key="14">
    <source>
        <dbReference type="PROSITE" id="PS51975"/>
    </source>
</evidence>
<dbReference type="Pfam" id="PF01351">
    <property type="entry name" value="RNase_HII"/>
    <property type="match status" value="1"/>
</dbReference>
<comment type="cofactor">
    <cofactor evidence="2">
        <name>Mg(2+)</name>
        <dbReference type="ChEBI" id="CHEBI:18420"/>
    </cofactor>
</comment>
<protein>
    <recommendedName>
        <fullName evidence="13">Ribonuclease</fullName>
        <ecNumber evidence="13">3.1.26.4</ecNumber>
    </recommendedName>
</protein>
<evidence type="ECO:0000256" key="12">
    <source>
        <dbReference type="PROSITE-ProRule" id="PRU01319"/>
    </source>
</evidence>
<proteinExistence type="inferred from homology"/>
<evidence type="ECO:0000256" key="9">
    <source>
        <dbReference type="ARBA" id="ARBA00022759"/>
    </source>
</evidence>
<comment type="function">
    <text evidence="3 13">Endonuclease that specifically degrades the RNA of RNA-DNA hybrids.</text>
</comment>
<organism evidence="15 16">
    <name type="scientific">Candidatus Woesebacteria bacterium GWA1_41_8</name>
    <dbReference type="NCBI Taxonomy" id="1802471"/>
    <lineage>
        <taxon>Bacteria</taxon>
        <taxon>Candidatus Woeseibacteriota</taxon>
    </lineage>
</organism>
<comment type="subcellular location">
    <subcellularLocation>
        <location evidence="4">Cytoplasm</location>
    </subcellularLocation>
</comment>
<evidence type="ECO:0000256" key="5">
    <source>
        <dbReference type="ARBA" id="ARBA00007383"/>
    </source>
</evidence>
<dbReference type="Proteomes" id="UP000176198">
    <property type="component" value="Unassembled WGS sequence"/>
</dbReference>
<evidence type="ECO:0000256" key="8">
    <source>
        <dbReference type="ARBA" id="ARBA00022723"/>
    </source>
</evidence>
<feature type="binding site" evidence="12">
    <location>
        <position position="24"/>
    </location>
    <ligand>
        <name>a divalent metal cation</name>
        <dbReference type="ChEBI" id="CHEBI:60240"/>
    </ligand>
</feature>
<evidence type="ECO:0000256" key="7">
    <source>
        <dbReference type="ARBA" id="ARBA00022722"/>
    </source>
</evidence>
<evidence type="ECO:0000313" key="16">
    <source>
        <dbReference type="Proteomes" id="UP000176198"/>
    </source>
</evidence>
<dbReference type="GO" id="GO:0005737">
    <property type="term" value="C:cytoplasm"/>
    <property type="evidence" value="ECO:0007669"/>
    <property type="project" value="UniProtKB-SubCell"/>
</dbReference>
<comment type="caution">
    <text evidence="15">The sequence shown here is derived from an EMBL/GenBank/DDBJ whole genome shotgun (WGS) entry which is preliminary data.</text>
</comment>
<dbReference type="InterPro" id="IPR036397">
    <property type="entry name" value="RNaseH_sf"/>
</dbReference>
<keyword evidence="9 12" id="KW-0255">Endonuclease</keyword>
<evidence type="ECO:0000256" key="1">
    <source>
        <dbReference type="ARBA" id="ARBA00000077"/>
    </source>
</evidence>
<comment type="catalytic activity">
    <reaction evidence="1 12 13">
        <text>Endonucleolytic cleavage to 5'-phosphomonoester.</text>
        <dbReference type="EC" id="3.1.26.4"/>
    </reaction>
</comment>
<keyword evidence="7 12" id="KW-0540">Nuclease</keyword>
<keyword evidence="6" id="KW-0963">Cytoplasm</keyword>
<evidence type="ECO:0000256" key="4">
    <source>
        <dbReference type="ARBA" id="ARBA00004496"/>
    </source>
</evidence>
<dbReference type="STRING" id="1802471.A2115_00810"/>
<dbReference type="NCBIfam" id="NF000595">
    <property type="entry name" value="PRK00015.1-3"/>
    <property type="match status" value="1"/>
</dbReference>
<dbReference type="PROSITE" id="PS51975">
    <property type="entry name" value="RNASE_H_2"/>
    <property type="match status" value="1"/>
</dbReference>
<dbReference type="EMBL" id="MGFJ01000020">
    <property type="protein sequence ID" value="OGM02510.1"/>
    <property type="molecule type" value="Genomic_DNA"/>
</dbReference>
<sequence>MGVDFSFEKPLWNKGFGAVAGVDEVGRGCFAGPVVAGCVVFARNSKFRFTNKEIRIDDSKKLTPRQRLRADGWIRQNAASWGIGEAPVSLINRLGMGKATKVAFRRAIAAAQKKLTINYLLIDAFYIPWVKGLRRKNQKAIINGDEKSFTIAAASIIAKVYRDGLMENLSKNKRFKIYGWENNKGYGTKKHRQAIKKYGLTRYHRKAFVKNFVSSKPSF</sequence>
<dbReference type="GO" id="GO:0046872">
    <property type="term" value="F:metal ion binding"/>
    <property type="evidence" value="ECO:0007669"/>
    <property type="project" value="UniProtKB-KW"/>
</dbReference>
<dbReference type="InterPro" id="IPR022898">
    <property type="entry name" value="RNase_HII"/>
</dbReference>
<feature type="domain" description="RNase H type-2" evidence="14">
    <location>
        <begin position="17"/>
        <end position="219"/>
    </location>
</feature>
<evidence type="ECO:0000256" key="6">
    <source>
        <dbReference type="ARBA" id="ARBA00022490"/>
    </source>
</evidence>
<dbReference type="GO" id="GO:0003723">
    <property type="term" value="F:RNA binding"/>
    <property type="evidence" value="ECO:0007669"/>
    <property type="project" value="UniProtKB-UniRule"/>
</dbReference>
<evidence type="ECO:0000256" key="2">
    <source>
        <dbReference type="ARBA" id="ARBA00001946"/>
    </source>
</evidence>
<evidence type="ECO:0000313" key="15">
    <source>
        <dbReference type="EMBL" id="OGM02510.1"/>
    </source>
</evidence>
<comment type="similarity">
    <text evidence="5 13">Belongs to the RNase HII family.</text>
</comment>
<dbReference type="PANTHER" id="PTHR10954:SF18">
    <property type="entry name" value="RIBONUCLEASE HII"/>
    <property type="match status" value="1"/>
</dbReference>
<evidence type="ECO:0000256" key="13">
    <source>
        <dbReference type="RuleBase" id="RU003515"/>
    </source>
</evidence>
<keyword evidence="8 12" id="KW-0479">Metal-binding</keyword>
<evidence type="ECO:0000256" key="10">
    <source>
        <dbReference type="ARBA" id="ARBA00022801"/>
    </source>
</evidence>
<keyword evidence="11" id="KW-0464">Manganese</keyword>
<comment type="cofactor">
    <cofactor evidence="12">
        <name>Mn(2+)</name>
        <dbReference type="ChEBI" id="CHEBI:29035"/>
    </cofactor>
    <cofactor evidence="12">
        <name>Mg(2+)</name>
        <dbReference type="ChEBI" id="CHEBI:18420"/>
    </cofactor>
    <text evidence="12">Manganese or magnesium. Binds 1 divalent metal ion per monomer in the absence of substrate. May bind a second metal ion after substrate binding.</text>
</comment>
<dbReference type="CDD" id="cd07182">
    <property type="entry name" value="RNase_HII_bacteria_HII_like"/>
    <property type="match status" value="1"/>
</dbReference>
<dbReference type="GO" id="GO:0032299">
    <property type="term" value="C:ribonuclease H2 complex"/>
    <property type="evidence" value="ECO:0007669"/>
    <property type="project" value="TreeGrafter"/>
</dbReference>
<dbReference type="InterPro" id="IPR024567">
    <property type="entry name" value="RNase_HII/HIII_dom"/>
</dbReference>
<gene>
    <name evidence="15" type="ORF">A2115_00810</name>
</gene>
<feature type="binding site" evidence="12">
    <location>
        <position position="123"/>
    </location>
    <ligand>
        <name>a divalent metal cation</name>
        <dbReference type="ChEBI" id="CHEBI:60240"/>
    </ligand>
</feature>
<dbReference type="InterPro" id="IPR012337">
    <property type="entry name" value="RNaseH-like_sf"/>
</dbReference>
<dbReference type="AlphaFoldDB" id="A0A1F7WI93"/>
<evidence type="ECO:0000256" key="3">
    <source>
        <dbReference type="ARBA" id="ARBA00004065"/>
    </source>
</evidence>
<dbReference type="Gene3D" id="3.30.420.10">
    <property type="entry name" value="Ribonuclease H-like superfamily/Ribonuclease H"/>
    <property type="match status" value="1"/>
</dbReference>